<dbReference type="InterPro" id="IPR015813">
    <property type="entry name" value="Pyrv/PenolPyrv_kinase-like_dom"/>
</dbReference>
<dbReference type="InterPro" id="IPR005000">
    <property type="entry name" value="Aldolase/citrate-lyase_domain"/>
</dbReference>
<dbReference type="Proteomes" id="UP000029585">
    <property type="component" value="Unassembled WGS sequence"/>
</dbReference>
<protein>
    <recommendedName>
        <fullName evidence="4">HpcH/HpaI aldolase/citrate lyase domain-containing protein</fullName>
    </recommendedName>
</protein>
<evidence type="ECO:0000259" key="4">
    <source>
        <dbReference type="Pfam" id="PF03328"/>
    </source>
</evidence>
<evidence type="ECO:0000313" key="5">
    <source>
        <dbReference type="EMBL" id="KGF57051.1"/>
    </source>
</evidence>
<proteinExistence type="inferred from homology"/>
<dbReference type="eggNOG" id="COG3836">
    <property type="taxonomic scope" value="Bacteria"/>
</dbReference>
<evidence type="ECO:0000256" key="3">
    <source>
        <dbReference type="ARBA" id="ARBA00023239"/>
    </source>
</evidence>
<comment type="similarity">
    <text evidence="1">Belongs to the HpcH/HpaI aldolase family.</text>
</comment>
<reference evidence="5 6" key="1">
    <citation type="submission" date="2011-08" db="EMBL/GenBank/DDBJ databases">
        <title>The Genome Sequence of Clostridium orbiscindens 1_3_50AFAA.</title>
        <authorList>
            <consortium name="The Broad Institute Genome Sequencing Platform"/>
            <person name="Earl A."/>
            <person name="Ward D."/>
            <person name="Feldgarden M."/>
            <person name="Gevers D."/>
            <person name="Daigneault M."/>
            <person name="Strauss J."/>
            <person name="Allen-Vercoe E."/>
            <person name="Young S.K."/>
            <person name="Zeng Q."/>
            <person name="Gargeya S."/>
            <person name="Fitzgerald M."/>
            <person name="Haas B."/>
            <person name="Abouelleil A."/>
            <person name="Alvarado L."/>
            <person name="Arachchi H.M."/>
            <person name="Berlin A."/>
            <person name="Brown A."/>
            <person name="Chapman S.B."/>
            <person name="Chen Z."/>
            <person name="Dunbar C."/>
            <person name="Freedman E."/>
            <person name="Gearin G."/>
            <person name="Gellesch M."/>
            <person name="Goldberg J."/>
            <person name="Griggs A."/>
            <person name="Gujja S."/>
            <person name="Heiman D."/>
            <person name="Howarth C."/>
            <person name="Larson L."/>
            <person name="Lui A."/>
            <person name="MacDonald P.J.P."/>
            <person name="Montmayeur A."/>
            <person name="Murphy C."/>
            <person name="Neiman D."/>
            <person name="Pearson M."/>
            <person name="Priest M."/>
            <person name="Roberts A."/>
            <person name="Saif S."/>
            <person name="Shea T."/>
            <person name="Shenoy N."/>
            <person name="Sisk P."/>
            <person name="Stolte C."/>
            <person name="Sykes S."/>
            <person name="Wortman J."/>
            <person name="Nusbaum C."/>
            <person name="Birren B."/>
        </authorList>
    </citation>
    <scope>NUCLEOTIDE SEQUENCE [LARGE SCALE GENOMIC DNA]</scope>
    <source>
        <strain evidence="5 6">1_3_50AFAA</strain>
    </source>
</reference>
<dbReference type="GO" id="GO:0005737">
    <property type="term" value="C:cytoplasm"/>
    <property type="evidence" value="ECO:0007669"/>
    <property type="project" value="TreeGrafter"/>
</dbReference>
<feature type="domain" description="HpcH/HpaI aldolase/citrate lyase" evidence="4">
    <location>
        <begin position="19"/>
        <end position="244"/>
    </location>
</feature>
<keyword evidence="2" id="KW-0479">Metal-binding</keyword>
<dbReference type="PANTHER" id="PTHR30502:SF0">
    <property type="entry name" value="PHOSPHOENOLPYRUVATE CARBOXYLASE FAMILY PROTEIN"/>
    <property type="match status" value="1"/>
</dbReference>
<dbReference type="SUPFAM" id="SSF51621">
    <property type="entry name" value="Phosphoenolpyruvate/pyruvate domain"/>
    <property type="match status" value="1"/>
</dbReference>
<comment type="caution">
    <text evidence="5">The sequence shown here is derived from an EMBL/GenBank/DDBJ whole genome shotgun (WGS) entry which is preliminary data.</text>
</comment>
<dbReference type="GO" id="GO:0016832">
    <property type="term" value="F:aldehyde-lyase activity"/>
    <property type="evidence" value="ECO:0007669"/>
    <property type="project" value="TreeGrafter"/>
</dbReference>
<keyword evidence="6" id="KW-1185">Reference proteome</keyword>
<accession>A0A096BDF9</accession>
<keyword evidence="3" id="KW-0456">Lyase</keyword>
<dbReference type="Gene3D" id="3.20.20.60">
    <property type="entry name" value="Phosphoenolpyruvate-binding domains"/>
    <property type="match status" value="1"/>
</dbReference>
<evidence type="ECO:0000256" key="2">
    <source>
        <dbReference type="ARBA" id="ARBA00022723"/>
    </source>
</evidence>
<dbReference type="GO" id="GO:0046872">
    <property type="term" value="F:metal ion binding"/>
    <property type="evidence" value="ECO:0007669"/>
    <property type="project" value="UniProtKB-KW"/>
</dbReference>
<gene>
    <name evidence="5" type="ORF">HMPREF9460_00475</name>
</gene>
<dbReference type="AlphaFoldDB" id="A0A096BDF9"/>
<dbReference type="RefSeq" id="WP_044938664.1">
    <property type="nucleotide sequence ID" value="NZ_KN174161.1"/>
</dbReference>
<name>A0A096BDF9_FLAPL</name>
<dbReference type="PATRIC" id="fig|742738.3.peg.495"/>
<dbReference type="Pfam" id="PF03328">
    <property type="entry name" value="HpcH_HpaI"/>
    <property type="match status" value="1"/>
</dbReference>
<dbReference type="EMBL" id="ADLO01000018">
    <property type="protein sequence ID" value="KGF57051.1"/>
    <property type="molecule type" value="Genomic_DNA"/>
</dbReference>
<dbReference type="InterPro" id="IPR040442">
    <property type="entry name" value="Pyrv_kinase-like_dom_sf"/>
</dbReference>
<sequence>MKMRNLVREKIAQNGYALGAFVASSSAMNCEILGLNGLDFVIIDCEHAETNTETIVHMCRASELCGMAPLVRVYDPDDGPMMSRMLDVGVHGVMAPLISTPAQAQNLINFTKYAPRGKRGANGGRGPRWGLYDDYIHAANENCLTIAQCESIEGLENVEKIAAMPGLDAIFIGTGDLSLEMGIAFKADSSASHTVDDPQIVAAIDRVLAACRKNNVIPGIVTASAEDAARRIRQGFQLVTCMNDLGFFRSRSAQHIASVRELAAR</sequence>
<dbReference type="HOGENOM" id="CLU_059964_1_0_9"/>
<dbReference type="PANTHER" id="PTHR30502">
    <property type="entry name" value="2-KETO-3-DEOXY-L-RHAMNONATE ALDOLASE"/>
    <property type="match status" value="1"/>
</dbReference>
<evidence type="ECO:0000256" key="1">
    <source>
        <dbReference type="ARBA" id="ARBA00005568"/>
    </source>
</evidence>
<evidence type="ECO:0000313" key="6">
    <source>
        <dbReference type="Proteomes" id="UP000029585"/>
    </source>
</evidence>
<dbReference type="InterPro" id="IPR050251">
    <property type="entry name" value="HpcH-HpaI_aldolase"/>
</dbReference>
<organism evidence="5 6">
    <name type="scientific">Flavonifractor plautii 1_3_50AFAA</name>
    <dbReference type="NCBI Taxonomy" id="742738"/>
    <lineage>
        <taxon>Bacteria</taxon>
        <taxon>Bacillati</taxon>
        <taxon>Bacillota</taxon>
        <taxon>Clostridia</taxon>
        <taxon>Eubacteriales</taxon>
        <taxon>Oscillospiraceae</taxon>
        <taxon>Flavonifractor</taxon>
    </lineage>
</organism>